<dbReference type="AlphaFoldDB" id="A0A9Q1G3C1"/>
<dbReference type="EMBL" id="JAINUF010000002">
    <property type="protein sequence ID" value="KAJ8374187.1"/>
    <property type="molecule type" value="Genomic_DNA"/>
</dbReference>
<accession>A0A9Q1G3C1</accession>
<reference evidence="1" key="1">
    <citation type="journal article" date="2023" name="Science">
        <title>Genome structures resolve the early diversification of teleost fishes.</title>
        <authorList>
            <person name="Parey E."/>
            <person name="Louis A."/>
            <person name="Montfort J."/>
            <person name="Bouchez O."/>
            <person name="Roques C."/>
            <person name="Iampietro C."/>
            <person name="Lluch J."/>
            <person name="Castinel A."/>
            <person name="Donnadieu C."/>
            <person name="Desvignes T."/>
            <person name="Floi Bucao C."/>
            <person name="Jouanno E."/>
            <person name="Wen M."/>
            <person name="Mejri S."/>
            <person name="Dirks R."/>
            <person name="Jansen H."/>
            <person name="Henkel C."/>
            <person name="Chen W.J."/>
            <person name="Zahm M."/>
            <person name="Cabau C."/>
            <person name="Klopp C."/>
            <person name="Thompson A.W."/>
            <person name="Robinson-Rechavi M."/>
            <person name="Braasch I."/>
            <person name="Lecointre G."/>
            <person name="Bobe J."/>
            <person name="Postlethwait J.H."/>
            <person name="Berthelot C."/>
            <person name="Roest Crollius H."/>
            <person name="Guiguen Y."/>
        </authorList>
    </citation>
    <scope>NUCLEOTIDE SEQUENCE</scope>
    <source>
        <strain evidence="1">WJC10195</strain>
    </source>
</reference>
<comment type="caution">
    <text evidence="1">The sequence shown here is derived from an EMBL/GenBank/DDBJ whole genome shotgun (WGS) entry which is preliminary data.</text>
</comment>
<keyword evidence="2" id="KW-1185">Reference proteome</keyword>
<dbReference type="Proteomes" id="UP001152622">
    <property type="component" value="Chromosome 2"/>
</dbReference>
<protein>
    <submittedName>
        <fullName evidence="1">Uncharacterized protein</fullName>
    </submittedName>
</protein>
<gene>
    <name evidence="1" type="ORF">SKAU_G00047670</name>
</gene>
<evidence type="ECO:0000313" key="1">
    <source>
        <dbReference type="EMBL" id="KAJ8374187.1"/>
    </source>
</evidence>
<organism evidence="1 2">
    <name type="scientific">Synaphobranchus kaupii</name>
    <name type="common">Kaup's arrowtooth eel</name>
    <dbReference type="NCBI Taxonomy" id="118154"/>
    <lineage>
        <taxon>Eukaryota</taxon>
        <taxon>Metazoa</taxon>
        <taxon>Chordata</taxon>
        <taxon>Craniata</taxon>
        <taxon>Vertebrata</taxon>
        <taxon>Euteleostomi</taxon>
        <taxon>Actinopterygii</taxon>
        <taxon>Neopterygii</taxon>
        <taxon>Teleostei</taxon>
        <taxon>Anguilliformes</taxon>
        <taxon>Synaphobranchidae</taxon>
        <taxon>Synaphobranchus</taxon>
    </lineage>
</organism>
<sequence>MQLLWKPLAEMVGPAWEDISTLDLQAAQLTHGEAERRLMGFSVLGAPGTQKETGTPVYRSAEGSLLNRSGDASRTSGELRAERTLGVNKRYKASTLPTNDDTTQLLTGIRQGVIHLSVSNTAITACNCVTSASPRTTFTAVLPKVDSKLKHLNYALQNQHVTVTSVPSPWRPRE</sequence>
<name>A0A9Q1G3C1_SYNKA</name>
<proteinExistence type="predicted"/>
<evidence type="ECO:0000313" key="2">
    <source>
        <dbReference type="Proteomes" id="UP001152622"/>
    </source>
</evidence>